<keyword evidence="7" id="KW-1185">Reference proteome</keyword>
<accession>A0A1G6IKS2</accession>
<dbReference type="GO" id="GO:0016020">
    <property type="term" value="C:membrane"/>
    <property type="evidence" value="ECO:0007669"/>
    <property type="project" value="TreeGrafter"/>
</dbReference>
<dbReference type="GO" id="GO:0006542">
    <property type="term" value="P:glutamine biosynthetic process"/>
    <property type="evidence" value="ECO:0007669"/>
    <property type="project" value="TreeGrafter"/>
</dbReference>
<evidence type="ECO:0000256" key="3">
    <source>
        <dbReference type="PROSITE-ProRule" id="PRU01331"/>
    </source>
</evidence>
<evidence type="ECO:0000259" key="5">
    <source>
        <dbReference type="PROSITE" id="PS51987"/>
    </source>
</evidence>
<dbReference type="InterPro" id="IPR014746">
    <property type="entry name" value="Gln_synth/guanido_kin_cat_dom"/>
</dbReference>
<reference evidence="7" key="1">
    <citation type="submission" date="2016-10" db="EMBL/GenBank/DDBJ databases">
        <authorList>
            <person name="Varghese N."/>
            <person name="Submissions S."/>
        </authorList>
    </citation>
    <scope>NUCLEOTIDE SEQUENCE [LARGE SCALE GENOMIC DNA]</scope>
    <source>
        <strain evidence="7">DSM 11005</strain>
    </source>
</reference>
<proteinExistence type="inferred from homology"/>
<dbReference type="EC" id="6.3.1.2" evidence="2"/>
<comment type="similarity">
    <text evidence="1 3 4">Belongs to the glutamine synthetase family.</text>
</comment>
<name>A0A1G6IKS2_9FIRM</name>
<organism evidence="6 7">
    <name type="scientific">Succiniclasticum ruminis</name>
    <dbReference type="NCBI Taxonomy" id="40841"/>
    <lineage>
        <taxon>Bacteria</taxon>
        <taxon>Bacillati</taxon>
        <taxon>Bacillota</taxon>
        <taxon>Negativicutes</taxon>
        <taxon>Acidaminococcales</taxon>
        <taxon>Acidaminococcaceae</taxon>
        <taxon>Succiniclasticum</taxon>
    </lineage>
</organism>
<dbReference type="Gene3D" id="3.30.590.10">
    <property type="entry name" value="Glutamine synthetase/guanido kinase, catalytic domain"/>
    <property type="match status" value="1"/>
</dbReference>
<evidence type="ECO:0000313" key="6">
    <source>
        <dbReference type="EMBL" id="SDC07064.1"/>
    </source>
</evidence>
<dbReference type="EMBL" id="FMYW01000002">
    <property type="protein sequence ID" value="SDC07064.1"/>
    <property type="molecule type" value="Genomic_DNA"/>
</dbReference>
<dbReference type="InterPro" id="IPR008146">
    <property type="entry name" value="Gln_synth_cat_dom"/>
</dbReference>
<dbReference type="GO" id="GO:0004356">
    <property type="term" value="F:glutamine synthetase activity"/>
    <property type="evidence" value="ECO:0007669"/>
    <property type="project" value="UniProtKB-EC"/>
</dbReference>
<evidence type="ECO:0000313" key="7">
    <source>
        <dbReference type="Proteomes" id="UP000198943"/>
    </source>
</evidence>
<evidence type="ECO:0000256" key="2">
    <source>
        <dbReference type="ARBA" id="ARBA00012937"/>
    </source>
</evidence>
<feature type="domain" description="GS catalytic" evidence="5">
    <location>
        <begin position="153"/>
        <end position="578"/>
    </location>
</feature>
<protein>
    <recommendedName>
        <fullName evidence="2">glutamine synthetase</fullName>
        <ecNumber evidence="2">6.3.1.2</ecNumber>
    </recommendedName>
</protein>
<evidence type="ECO:0000256" key="1">
    <source>
        <dbReference type="ARBA" id="ARBA00009897"/>
    </source>
</evidence>
<evidence type="ECO:0000256" key="4">
    <source>
        <dbReference type="RuleBase" id="RU000384"/>
    </source>
</evidence>
<dbReference type="PANTHER" id="PTHR43407">
    <property type="entry name" value="GLUTAMINE SYNTHETASE"/>
    <property type="match status" value="1"/>
</dbReference>
<gene>
    <name evidence="6" type="ORF">SAMN04487864_102126</name>
</gene>
<dbReference type="GO" id="GO:0005737">
    <property type="term" value="C:cytoplasm"/>
    <property type="evidence" value="ECO:0007669"/>
    <property type="project" value="TreeGrafter"/>
</dbReference>
<dbReference type="PROSITE" id="PS51987">
    <property type="entry name" value="GS_CATALYTIC"/>
    <property type="match status" value="1"/>
</dbReference>
<sequence length="656" mass="73783">MLKFLFFTESIKGGETARCRNIMGKSELLYVIKPSQQTKETLLQLLADHKEVQFVSLMGVDLAGNDTDEKIPVNIFLHDIDKFLTGSAAQTDGSSVVLPGIATLNDARVDMEVDKDVNWYVDYNYEHFDEKGRMVGTLRMPCFLTHNGEYVDSRSLLKKSLRYVEDELLALLKQYPHMPGLENIDVNEIAHLIFTTATELEFWVKSPRENSPIEALSSSQVMQEMYWQRTRGNVRTALEQTIEMLELYGLEPEMGHKECGGVKGQIDSSGHMTHINEQLEVDWKYNVGLQTADNEILARIIVKEVFRQNGLDISFQAKPIPGVAGSGEHTHVGIAAKLKNGKVVNLFAPADMYKDFLSAVGYGAIMGIMKNYEAINPFISATTDAFNRLKPGFEAPVCIVTSLGLAPDIPSRNRTILAGLIRDLDNPLATRIEMRSPNPYTNTYIAIAAFYLAALDGIKACAASKKTLAQLEKEISKKAGQKGFYLEKDREYRTEEDVFEDFTAEERSKLFGEPPATVWENIRNWEKFPAKKKVIMEGGIFDETVLCSFAEGAMIRWKTELLNRLIPEVRADVIAAKKLHDANTGTAFDNAIWKKIQAVRNKLAKDSAKEDCIFTEIKKAIEAGDHDAVSAKFLEMQKLKESLYALYHDYKQNIID</sequence>
<dbReference type="GO" id="GO:0019740">
    <property type="term" value="P:nitrogen utilization"/>
    <property type="evidence" value="ECO:0007669"/>
    <property type="project" value="TreeGrafter"/>
</dbReference>
<dbReference type="SUPFAM" id="SSF55931">
    <property type="entry name" value="Glutamine synthetase/guanido kinase"/>
    <property type="match status" value="1"/>
</dbReference>
<dbReference type="PANTHER" id="PTHR43407:SF1">
    <property type="entry name" value="LENGSIN"/>
    <property type="match status" value="1"/>
</dbReference>
<dbReference type="Proteomes" id="UP000198943">
    <property type="component" value="Unassembled WGS sequence"/>
</dbReference>
<dbReference type="Pfam" id="PF00120">
    <property type="entry name" value="Gln-synt_C"/>
    <property type="match status" value="1"/>
</dbReference>
<dbReference type="AlphaFoldDB" id="A0A1G6IKS2"/>
<dbReference type="SMART" id="SM01230">
    <property type="entry name" value="Gln-synt_C"/>
    <property type="match status" value="1"/>
</dbReference>